<gene>
    <name evidence="1" type="ORF">LCGC14_2917670</name>
</gene>
<feature type="non-terminal residue" evidence="1">
    <location>
        <position position="66"/>
    </location>
</feature>
<dbReference type="EMBL" id="LAZR01057903">
    <property type="protein sequence ID" value="KKK71070.1"/>
    <property type="molecule type" value="Genomic_DNA"/>
</dbReference>
<reference evidence="1" key="1">
    <citation type="journal article" date="2015" name="Nature">
        <title>Complex archaea that bridge the gap between prokaryotes and eukaryotes.</title>
        <authorList>
            <person name="Spang A."/>
            <person name="Saw J.H."/>
            <person name="Jorgensen S.L."/>
            <person name="Zaremba-Niedzwiedzka K."/>
            <person name="Martijn J."/>
            <person name="Lind A.E."/>
            <person name="van Eijk R."/>
            <person name="Schleper C."/>
            <person name="Guy L."/>
            <person name="Ettema T.J."/>
        </authorList>
    </citation>
    <scope>NUCLEOTIDE SEQUENCE</scope>
</reference>
<dbReference type="PROSITE" id="PS51257">
    <property type="entry name" value="PROKAR_LIPOPROTEIN"/>
    <property type="match status" value="1"/>
</dbReference>
<proteinExistence type="predicted"/>
<sequence length="66" mass="7440">MRKYVPMILLLFFLGACAGPPHGSPTPVDGSLAWDTYTDPDGTGFFMYWAPEAESPRQYIDTRRID</sequence>
<evidence type="ECO:0000313" key="1">
    <source>
        <dbReference type="EMBL" id="KKK71070.1"/>
    </source>
</evidence>
<organism evidence="1">
    <name type="scientific">marine sediment metagenome</name>
    <dbReference type="NCBI Taxonomy" id="412755"/>
    <lineage>
        <taxon>unclassified sequences</taxon>
        <taxon>metagenomes</taxon>
        <taxon>ecological metagenomes</taxon>
    </lineage>
</organism>
<dbReference type="AlphaFoldDB" id="A0A0F8YBM4"/>
<accession>A0A0F8YBM4</accession>
<protein>
    <submittedName>
        <fullName evidence="1">Uncharacterized protein</fullName>
    </submittedName>
</protein>
<comment type="caution">
    <text evidence="1">The sequence shown here is derived from an EMBL/GenBank/DDBJ whole genome shotgun (WGS) entry which is preliminary data.</text>
</comment>
<name>A0A0F8YBM4_9ZZZZ</name>